<evidence type="ECO:0000259" key="7">
    <source>
        <dbReference type="PROSITE" id="PS50175"/>
    </source>
</evidence>
<dbReference type="CDD" id="cd05479">
    <property type="entry name" value="RP_DDI"/>
    <property type="match status" value="1"/>
</dbReference>
<dbReference type="RefSeq" id="XP_049262423.1">
    <property type="nucleotide sequence ID" value="XM_049408265.1"/>
</dbReference>
<dbReference type="PROSITE" id="PS50175">
    <property type="entry name" value="ASP_PROT_RETROV"/>
    <property type="match status" value="1"/>
</dbReference>
<dbReference type="Pfam" id="PF00240">
    <property type="entry name" value="ubiquitin"/>
    <property type="match status" value="1"/>
</dbReference>
<dbReference type="EMBL" id="JAGSYN010000183">
    <property type="protein sequence ID" value="KAG7662190.1"/>
    <property type="molecule type" value="Genomic_DNA"/>
</dbReference>
<evidence type="ECO:0000256" key="1">
    <source>
        <dbReference type="ARBA" id="ARBA00009136"/>
    </source>
</evidence>
<sequence length="307" mass="34446">MLLTISLEFTGDIISVDVPESLSLEDFKAYLQAETGIEPNDQTLRFDGKILTTNQSLTELGLKEGELLLLTKKQHQQQPAPQQQQPQAGSSSAMDPNNPEAIANQRIELMRQQFLNDPSLNEQIRLTQPDFHRALSNPTEFRNLVIQQANENFSQQQKTQDEIRRLQEDPDDPENQARILELIRQEQIEENMKLAWEVTPESFTTVTMLYIKLKINGVEVVALVDSGANNSTISHELAEKTGISRLIDKRFQGKAIGVGSQEIGGKIHSVPINIGDSDIDLPSSFLVVDTSVGILFGLDMLRRHTTY</sequence>
<evidence type="ECO:0000313" key="8">
    <source>
        <dbReference type="EMBL" id="KAG7662190.1"/>
    </source>
</evidence>
<feature type="domain" description="Ubiquitin-like" evidence="6">
    <location>
        <begin position="3"/>
        <end position="74"/>
    </location>
</feature>
<gene>
    <name evidence="8" type="ORF">J8A68_004318</name>
</gene>
<dbReference type="GO" id="GO:0006508">
    <property type="term" value="P:proteolysis"/>
    <property type="evidence" value="ECO:0007669"/>
    <property type="project" value="UniProtKB-KW"/>
</dbReference>
<dbReference type="GeneID" id="73471118"/>
<evidence type="ECO:0000259" key="6">
    <source>
        <dbReference type="PROSITE" id="PS50053"/>
    </source>
</evidence>
<dbReference type="InterPro" id="IPR000626">
    <property type="entry name" value="Ubiquitin-like_dom"/>
</dbReference>
<dbReference type="GO" id="GO:0004190">
    <property type="term" value="F:aspartic-type endopeptidase activity"/>
    <property type="evidence" value="ECO:0007669"/>
    <property type="project" value="UniProtKB-KW"/>
</dbReference>
<name>A0A8J5QKF3_9ASCO</name>
<reference evidence="8 9" key="1">
    <citation type="journal article" date="2021" name="DNA Res.">
        <title>Genome analysis of Candida subhashii reveals its hybrid nature and dual mitochondrial genome conformations.</title>
        <authorList>
            <person name="Mixao V."/>
            <person name="Hegedusova E."/>
            <person name="Saus E."/>
            <person name="Pryszcz L.P."/>
            <person name="Cillingova A."/>
            <person name="Nosek J."/>
            <person name="Gabaldon T."/>
        </authorList>
    </citation>
    <scope>NUCLEOTIDE SEQUENCE [LARGE SCALE GENOMIC DNA]</scope>
    <source>
        <strain evidence="8 9">CBS 10753</strain>
    </source>
</reference>
<keyword evidence="3" id="KW-0064">Aspartyl protease</keyword>
<dbReference type="InterPro" id="IPR001969">
    <property type="entry name" value="Aspartic_peptidase_AS"/>
</dbReference>
<dbReference type="PANTHER" id="PTHR12917:SF1">
    <property type="entry name" value="AT13091P"/>
    <property type="match status" value="1"/>
</dbReference>
<comment type="caution">
    <text evidence="8">The sequence shown here is derived from an EMBL/GenBank/DDBJ whole genome shotgun (WGS) entry which is preliminary data.</text>
</comment>
<dbReference type="SMART" id="SM00213">
    <property type="entry name" value="UBQ"/>
    <property type="match status" value="1"/>
</dbReference>
<dbReference type="PROSITE" id="PS50053">
    <property type="entry name" value="UBIQUITIN_2"/>
    <property type="match status" value="1"/>
</dbReference>
<evidence type="ECO:0000256" key="2">
    <source>
        <dbReference type="ARBA" id="ARBA00022670"/>
    </source>
</evidence>
<comment type="similarity">
    <text evidence="1">Belongs to the DDI1 family.</text>
</comment>
<organism evidence="8 9">
    <name type="scientific">[Candida] subhashii</name>
    <dbReference type="NCBI Taxonomy" id="561895"/>
    <lineage>
        <taxon>Eukaryota</taxon>
        <taxon>Fungi</taxon>
        <taxon>Dikarya</taxon>
        <taxon>Ascomycota</taxon>
        <taxon>Saccharomycotina</taxon>
        <taxon>Pichiomycetes</taxon>
        <taxon>Debaryomycetaceae</taxon>
        <taxon>Spathaspora</taxon>
    </lineage>
</organism>
<dbReference type="OrthoDB" id="1047367at2759"/>
<dbReference type="Pfam" id="PF09668">
    <property type="entry name" value="Asp_protease"/>
    <property type="match status" value="1"/>
</dbReference>
<dbReference type="InterPro" id="IPR001995">
    <property type="entry name" value="Peptidase_A2_cat"/>
</dbReference>
<accession>A0A8J5QKF3</accession>
<dbReference type="AlphaFoldDB" id="A0A8J5QKF3"/>
<feature type="domain" description="Peptidase A2" evidence="7">
    <location>
        <begin position="220"/>
        <end position="300"/>
    </location>
</feature>
<dbReference type="Proteomes" id="UP000694255">
    <property type="component" value="Unassembled WGS sequence"/>
</dbReference>
<keyword evidence="9" id="KW-1185">Reference proteome</keyword>
<feature type="compositionally biased region" description="Low complexity" evidence="5">
    <location>
        <begin position="73"/>
        <end position="93"/>
    </location>
</feature>
<evidence type="ECO:0000256" key="4">
    <source>
        <dbReference type="ARBA" id="ARBA00022801"/>
    </source>
</evidence>
<protein>
    <submittedName>
        <fullName evidence="8">DDI1</fullName>
    </submittedName>
</protein>
<proteinExistence type="inferred from homology"/>
<evidence type="ECO:0000256" key="5">
    <source>
        <dbReference type="SAM" id="MobiDB-lite"/>
    </source>
</evidence>
<evidence type="ECO:0000256" key="3">
    <source>
        <dbReference type="ARBA" id="ARBA00022750"/>
    </source>
</evidence>
<feature type="region of interest" description="Disordered" evidence="5">
    <location>
        <begin position="73"/>
        <end position="99"/>
    </location>
</feature>
<dbReference type="InterPro" id="IPR019103">
    <property type="entry name" value="Peptidase_aspartic_DDI1-type"/>
</dbReference>
<keyword evidence="4" id="KW-0378">Hydrolase</keyword>
<keyword evidence="2" id="KW-0645">Protease</keyword>
<evidence type="ECO:0000313" key="9">
    <source>
        <dbReference type="Proteomes" id="UP000694255"/>
    </source>
</evidence>
<dbReference type="PROSITE" id="PS00141">
    <property type="entry name" value="ASP_PROTEASE"/>
    <property type="match status" value="1"/>
</dbReference>
<dbReference type="PANTHER" id="PTHR12917">
    <property type="entry name" value="ASPARTYL PROTEASE DDI-RELATED"/>
    <property type="match status" value="1"/>
</dbReference>